<reference evidence="1 2" key="1">
    <citation type="journal article" date="2012" name="Appl. Environ. Microbiol.">
        <title>Genome Sequence of Thermotolerant Bacillus methanolicus: Features and Regulation Related to Methylotrophy and Production of L-Lysine and L-Glutamate from Methanol.</title>
        <authorList>
            <person name="Heggeset T.M."/>
            <person name="Krog A."/>
            <person name="Balzer S."/>
            <person name="Wentzel A."/>
            <person name="Ellingsen T.E."/>
            <person name="Brautaset T."/>
        </authorList>
    </citation>
    <scope>NUCLEOTIDE SEQUENCE [LARGE SCALE GENOMIC DNA]</scope>
    <source>
        <strain evidence="1 2">PB1</strain>
    </source>
</reference>
<dbReference type="EMBL" id="AFEU01000003">
    <property type="protein sequence ID" value="EIJ78054.1"/>
    <property type="molecule type" value="Genomic_DNA"/>
</dbReference>
<protein>
    <submittedName>
        <fullName evidence="1">Uncharacterized protein</fullName>
    </submittedName>
</protein>
<comment type="caution">
    <text evidence="1">The sequence shown here is derived from an EMBL/GenBank/DDBJ whole genome shotgun (WGS) entry which is preliminary data.</text>
</comment>
<dbReference type="AlphaFoldDB" id="I3DUY3"/>
<keyword evidence="2" id="KW-1185">Reference proteome</keyword>
<evidence type="ECO:0000313" key="1">
    <source>
        <dbReference type="EMBL" id="EIJ78054.1"/>
    </source>
</evidence>
<dbReference type="Proteomes" id="UP000010523">
    <property type="component" value="Unassembled WGS sequence"/>
</dbReference>
<gene>
    <name evidence="1" type="ORF">PB1_10849</name>
</gene>
<dbReference type="PATRIC" id="fig|997296.3.peg.2280"/>
<sequence>MIEKGEIKVTGIAWNGSYSQMNMIPALFDQMEARIGEVLQKTNEPFLIAPFHSRETEFT</sequence>
<name>I3DUY3_BACMT</name>
<proteinExistence type="predicted"/>
<evidence type="ECO:0000313" key="2">
    <source>
        <dbReference type="Proteomes" id="UP000010523"/>
    </source>
</evidence>
<accession>I3DUY3</accession>
<organism evidence="1 2">
    <name type="scientific">Bacillus methanolicus PB1</name>
    <dbReference type="NCBI Taxonomy" id="997296"/>
    <lineage>
        <taxon>Bacteria</taxon>
        <taxon>Bacillati</taxon>
        <taxon>Bacillota</taxon>
        <taxon>Bacilli</taxon>
        <taxon>Bacillales</taxon>
        <taxon>Bacillaceae</taxon>
        <taxon>Bacillus</taxon>
    </lineage>
</organism>